<reference evidence="2" key="1">
    <citation type="submission" date="2022-04" db="EMBL/GenBank/DDBJ databases">
        <title>Lysobacter sp. CAU 1642 isolated from sea sand.</title>
        <authorList>
            <person name="Kim W."/>
        </authorList>
    </citation>
    <scope>NUCLEOTIDE SEQUENCE</scope>
    <source>
        <strain evidence="2">CAU 1642</strain>
    </source>
</reference>
<keyword evidence="3" id="KW-1185">Reference proteome</keyword>
<proteinExistence type="predicted"/>
<keyword evidence="1" id="KW-0732">Signal</keyword>
<dbReference type="Proteomes" id="UP001431449">
    <property type="component" value="Unassembled WGS sequence"/>
</dbReference>
<organism evidence="2 3">
    <name type="scientific">Pseudomarimonas salicorniae</name>
    <dbReference type="NCBI Taxonomy" id="2933270"/>
    <lineage>
        <taxon>Bacteria</taxon>
        <taxon>Pseudomonadati</taxon>
        <taxon>Pseudomonadota</taxon>
        <taxon>Gammaproteobacteria</taxon>
        <taxon>Lysobacterales</taxon>
        <taxon>Lysobacteraceae</taxon>
        <taxon>Pseudomarimonas</taxon>
    </lineage>
</organism>
<evidence type="ECO:0000313" key="2">
    <source>
        <dbReference type="EMBL" id="MCK7592305.1"/>
    </source>
</evidence>
<comment type="caution">
    <text evidence="2">The sequence shown here is derived from an EMBL/GenBank/DDBJ whole genome shotgun (WGS) entry which is preliminary data.</text>
</comment>
<gene>
    <name evidence="2" type="ORF">M0G41_01325</name>
</gene>
<feature type="signal peptide" evidence="1">
    <location>
        <begin position="1"/>
        <end position="21"/>
    </location>
</feature>
<feature type="chain" id="PRO_5045956151" description="Isoquinoline 1-oxidoreductase subunit" evidence="1">
    <location>
        <begin position="22"/>
        <end position="198"/>
    </location>
</feature>
<evidence type="ECO:0008006" key="4">
    <source>
        <dbReference type="Google" id="ProtNLM"/>
    </source>
</evidence>
<evidence type="ECO:0000256" key="1">
    <source>
        <dbReference type="SAM" id="SignalP"/>
    </source>
</evidence>
<dbReference type="InterPro" id="IPR036280">
    <property type="entry name" value="Multihaem_cyt_sf"/>
</dbReference>
<dbReference type="RefSeq" id="WP_248204373.1">
    <property type="nucleotide sequence ID" value="NZ_JALNMH010000001.1"/>
</dbReference>
<dbReference type="SUPFAM" id="SSF48695">
    <property type="entry name" value="Multiheme cytochromes"/>
    <property type="match status" value="1"/>
</dbReference>
<sequence>MSALRWTAAILGFAVVASATAGGPSAATLKPLSEFEAIGDRTQRAHALFAEIGRVIQHPRCVNCHPRTDRPLQGDDGALHQPLVVRGLGGMGRPGMLCNTCHLAENFGNVPGNPKWHLAPASMAWEDVPLAGICEQIKDPQRNGGKSLEALGKHMAEDELVGYGWNPPAHLQPVPGDQQQFGQLFQAWLDAGAHCPPR</sequence>
<name>A0ABT0GE80_9GAMM</name>
<accession>A0ABT0GE80</accession>
<evidence type="ECO:0000313" key="3">
    <source>
        <dbReference type="Proteomes" id="UP001431449"/>
    </source>
</evidence>
<dbReference type="EMBL" id="JALNMH010000001">
    <property type="protein sequence ID" value="MCK7592305.1"/>
    <property type="molecule type" value="Genomic_DNA"/>
</dbReference>
<protein>
    <recommendedName>
        <fullName evidence="4">Isoquinoline 1-oxidoreductase subunit</fullName>
    </recommendedName>
</protein>